<name>A0ABV5NDJ0_9ACTN</name>
<dbReference type="RefSeq" id="WP_345397630.1">
    <property type="nucleotide sequence ID" value="NZ_BAAAXS010000001.1"/>
</dbReference>
<dbReference type="Proteomes" id="UP001589568">
    <property type="component" value="Unassembled WGS sequence"/>
</dbReference>
<dbReference type="SUPFAM" id="SSF53474">
    <property type="entry name" value="alpha/beta-Hydrolases"/>
    <property type="match status" value="1"/>
</dbReference>
<reference evidence="2 3" key="1">
    <citation type="submission" date="2024-09" db="EMBL/GenBank/DDBJ databases">
        <authorList>
            <person name="Sun Q."/>
            <person name="Mori K."/>
        </authorList>
    </citation>
    <scope>NUCLEOTIDE SEQUENCE [LARGE SCALE GENOMIC DNA]</scope>
    <source>
        <strain evidence="2 3">JCM 3324</strain>
    </source>
</reference>
<accession>A0ABV5NDJ0</accession>
<gene>
    <name evidence="2" type="ORF">ACFFR3_02315</name>
</gene>
<comment type="caution">
    <text evidence="2">The sequence shown here is derived from an EMBL/GenBank/DDBJ whole genome shotgun (WGS) entry which is preliminary data.</text>
</comment>
<dbReference type="GO" id="GO:0016787">
    <property type="term" value="F:hydrolase activity"/>
    <property type="evidence" value="ECO:0007669"/>
    <property type="project" value="UniProtKB-KW"/>
</dbReference>
<dbReference type="Pfam" id="PF00561">
    <property type="entry name" value="Abhydrolase_1"/>
    <property type="match status" value="1"/>
</dbReference>
<dbReference type="InterPro" id="IPR029058">
    <property type="entry name" value="AB_hydrolase_fold"/>
</dbReference>
<organism evidence="2 3">
    <name type="scientific">Nonomuraea salmonea</name>
    <dbReference type="NCBI Taxonomy" id="46181"/>
    <lineage>
        <taxon>Bacteria</taxon>
        <taxon>Bacillati</taxon>
        <taxon>Actinomycetota</taxon>
        <taxon>Actinomycetes</taxon>
        <taxon>Streptosporangiales</taxon>
        <taxon>Streptosporangiaceae</taxon>
        <taxon>Nonomuraea</taxon>
    </lineage>
</organism>
<evidence type="ECO:0000313" key="3">
    <source>
        <dbReference type="Proteomes" id="UP001589568"/>
    </source>
</evidence>
<dbReference type="PANTHER" id="PTHR43798">
    <property type="entry name" value="MONOACYLGLYCEROL LIPASE"/>
    <property type="match status" value="1"/>
</dbReference>
<dbReference type="EMBL" id="JBHMCF010000003">
    <property type="protein sequence ID" value="MFB9468321.1"/>
    <property type="molecule type" value="Genomic_DNA"/>
</dbReference>
<proteinExistence type="predicted"/>
<dbReference type="InterPro" id="IPR000073">
    <property type="entry name" value="AB_hydrolase_1"/>
</dbReference>
<dbReference type="InterPro" id="IPR050266">
    <property type="entry name" value="AB_hydrolase_sf"/>
</dbReference>
<keyword evidence="3" id="KW-1185">Reference proteome</keyword>
<dbReference type="PRINTS" id="PR00111">
    <property type="entry name" value="ABHYDROLASE"/>
</dbReference>
<feature type="domain" description="AB hydrolase-1" evidence="1">
    <location>
        <begin position="2"/>
        <end position="225"/>
    </location>
</feature>
<keyword evidence="2" id="KW-0378">Hydrolase</keyword>
<sequence length="247" mass="26140">MLLHAFPLSSAMWLAQREGLAKVCRVITPDLRGFGGSRLGDDEPSLDLMADDVAALLDAEGIDKAVIGGLSMGGYVTMAFCRRHPDRVLGVILADTKASPDPPPARDNRERIAQAVLESGSEVLVSEVLPALIGPTTKERRAMVFGRVKGLVQSAPPGAVAWAQRAMAARPDSSDTLTALKVPLLVIVGEEDELSPPSDAAAMAKAVPDGRLEIIPKAGHLTAVEQPEAFNTAVTEFLRTELPAPRP</sequence>
<dbReference type="Gene3D" id="3.40.50.1820">
    <property type="entry name" value="alpha/beta hydrolase"/>
    <property type="match status" value="1"/>
</dbReference>
<protein>
    <submittedName>
        <fullName evidence="2">Alpha/beta fold hydrolase</fullName>
    </submittedName>
</protein>
<evidence type="ECO:0000313" key="2">
    <source>
        <dbReference type="EMBL" id="MFB9468321.1"/>
    </source>
</evidence>
<evidence type="ECO:0000259" key="1">
    <source>
        <dbReference type="Pfam" id="PF00561"/>
    </source>
</evidence>